<dbReference type="EMBL" id="JAHWYN010000005">
    <property type="protein sequence ID" value="MBW4360391.1"/>
    <property type="molecule type" value="Genomic_DNA"/>
</dbReference>
<reference evidence="2 3" key="1">
    <citation type="submission" date="2021-07" db="EMBL/GenBank/DDBJ databases">
        <title>Flavobacterium sp. nov. isolated from sediment on the Taihu Lake.</title>
        <authorList>
            <person name="Qu J.-H."/>
        </authorList>
    </citation>
    <scope>NUCLEOTIDE SEQUENCE [LARGE SCALE GENOMIC DNA]</scope>
    <source>
        <strain evidence="2 3">NAS39</strain>
    </source>
</reference>
<accession>A0ABS6XVT5</accession>
<sequence length="335" mass="38417">MKHLLYIGNKLSKHGVTPTTIEILGPLLEQEGFMVSYSASQKNQARRLIAMLWNVVRYCKVDVVLIDTYSTTNFWYAFATSQLCRLFRLKYIPILHGGNLASRLKNNPRVCQMIFKHSFQNIAPSLFLKDQFKGEGYENVIHIPNAIELRSYPFLKREIATPNLLWVRSFAEIYNPMMAVEVFEVIKKKYPEATLCMVGPEKDGSLLSTKQKAKELKLEVLFTGKLSKPEWISLSKNYDIFINTTHFDNTPVSVMEAMSLGLAVVSTNVGGIPFLLEDNRDALLVSDNDVDKMVSQIQKLMDSPDIFQELTKNARLKAEYFDWQIVKDEWMAILK</sequence>
<dbReference type="RefSeq" id="WP_219316874.1">
    <property type="nucleotide sequence ID" value="NZ_JAHWYN010000005.1"/>
</dbReference>
<organism evidence="2 3">
    <name type="scientific">Flavobacterium taihuense</name>
    <dbReference type="NCBI Taxonomy" id="2857508"/>
    <lineage>
        <taxon>Bacteria</taxon>
        <taxon>Pseudomonadati</taxon>
        <taxon>Bacteroidota</taxon>
        <taxon>Flavobacteriia</taxon>
        <taxon>Flavobacteriales</taxon>
        <taxon>Flavobacteriaceae</taxon>
        <taxon>Flavobacterium</taxon>
    </lineage>
</organism>
<evidence type="ECO:0000313" key="2">
    <source>
        <dbReference type="EMBL" id="MBW4360391.1"/>
    </source>
</evidence>
<dbReference type="InterPro" id="IPR001296">
    <property type="entry name" value="Glyco_trans_1"/>
</dbReference>
<gene>
    <name evidence="2" type="ORF">KZH69_07820</name>
</gene>
<dbReference type="PANTHER" id="PTHR12526:SF630">
    <property type="entry name" value="GLYCOSYLTRANSFERASE"/>
    <property type="match status" value="1"/>
</dbReference>
<evidence type="ECO:0000313" key="3">
    <source>
        <dbReference type="Proteomes" id="UP000812031"/>
    </source>
</evidence>
<feature type="domain" description="Glycosyl transferase family 1" evidence="1">
    <location>
        <begin position="165"/>
        <end position="315"/>
    </location>
</feature>
<name>A0ABS6XVT5_9FLAO</name>
<dbReference type="CDD" id="cd03801">
    <property type="entry name" value="GT4_PimA-like"/>
    <property type="match status" value="1"/>
</dbReference>
<evidence type="ECO:0000259" key="1">
    <source>
        <dbReference type="Pfam" id="PF00534"/>
    </source>
</evidence>
<keyword evidence="3" id="KW-1185">Reference proteome</keyword>
<protein>
    <submittedName>
        <fullName evidence="2">Glycosyltransferase family 4 protein</fullName>
    </submittedName>
</protein>
<dbReference type="PANTHER" id="PTHR12526">
    <property type="entry name" value="GLYCOSYLTRANSFERASE"/>
    <property type="match status" value="1"/>
</dbReference>
<dbReference type="Pfam" id="PF00534">
    <property type="entry name" value="Glycos_transf_1"/>
    <property type="match status" value="1"/>
</dbReference>
<comment type="caution">
    <text evidence="2">The sequence shown here is derived from an EMBL/GenBank/DDBJ whole genome shotgun (WGS) entry which is preliminary data.</text>
</comment>
<dbReference type="Proteomes" id="UP000812031">
    <property type="component" value="Unassembled WGS sequence"/>
</dbReference>
<proteinExistence type="predicted"/>